<dbReference type="RefSeq" id="XP_019048969.1">
    <property type="nucleotide sequence ID" value="XM_019189407.1"/>
</dbReference>
<reference evidence="3" key="4">
    <citation type="submission" date="2024-02" db="EMBL/GenBank/DDBJ databases">
        <title>Comparative genomics of Cryptococcus and Kwoniella reveals pathogenesis evolution and contrasting modes of karyotype evolution via chromosome fusion or intercentromeric recombination.</title>
        <authorList>
            <person name="Coelho M.A."/>
            <person name="David-Palma M."/>
            <person name="Shea T."/>
            <person name="Bowers K."/>
            <person name="McGinley-Smith S."/>
            <person name="Mohammad A.W."/>
            <person name="Gnirke A."/>
            <person name="Yurkov A.M."/>
            <person name="Nowrousian M."/>
            <person name="Sun S."/>
            <person name="Cuomo C.A."/>
            <person name="Heitman J."/>
        </authorList>
    </citation>
    <scope>NUCLEOTIDE SEQUENCE</scope>
    <source>
        <strain evidence="3">CBS 10118</strain>
    </source>
</reference>
<sequence length="401" mass="44329">MRNINSDGHKAGKRSNKGVSASVSRSQVPQVSLAEDRTRSRDEHISAQNHDSVGYTRLAEHSIESLMEKTLEKVNESVEGPYVILSAGIYDGTGPIDGPNPKWAFALTPENRPRDDAKQYLSTVQSFQGEVSKTGNPNQELKGPLTTASKLIRTLTPQVQTGGPMNVGFSRGRIYTEIGKHFRGFKNPMPWGAIMTGSITEDPLLRRTFGTGVGMHFDALQLNRLIDDYDEDVKERRATNPNGTATTSCENSDQEHKLTFLPDALKSSEADPARAELPTLSLISSTYSPNGSRGRYNYSFHISTSADDRASIGTAFEPFNQREISRDDEERFTRSFTTVLSTLGILMQDGVSDVRGHFTTNENFDVRLEGKTSNFFSRPVVSVTMGDIESESQVEDTQLTF</sequence>
<name>A0A1B9GA54_9TREE</name>
<keyword evidence="4" id="KW-1185">Reference proteome</keyword>
<proteinExistence type="predicted"/>
<evidence type="ECO:0000313" key="4">
    <source>
        <dbReference type="Proteomes" id="UP000092730"/>
    </source>
</evidence>
<dbReference type="EMBL" id="KI894019">
    <property type="protein sequence ID" value="OCF27899.1"/>
    <property type="molecule type" value="Genomic_DNA"/>
</dbReference>
<organism evidence="2">
    <name type="scientific">Kwoniella bestiolae CBS 10118</name>
    <dbReference type="NCBI Taxonomy" id="1296100"/>
    <lineage>
        <taxon>Eukaryota</taxon>
        <taxon>Fungi</taxon>
        <taxon>Dikarya</taxon>
        <taxon>Basidiomycota</taxon>
        <taxon>Agaricomycotina</taxon>
        <taxon>Tremellomycetes</taxon>
        <taxon>Tremellales</taxon>
        <taxon>Cryptococcaceae</taxon>
        <taxon>Kwoniella</taxon>
    </lineage>
</organism>
<feature type="region of interest" description="Disordered" evidence="1">
    <location>
        <begin position="1"/>
        <end position="52"/>
    </location>
</feature>
<evidence type="ECO:0000256" key="1">
    <source>
        <dbReference type="SAM" id="MobiDB-lite"/>
    </source>
</evidence>
<dbReference type="GeneID" id="30207148"/>
<dbReference type="KEGG" id="kbi:30207148"/>
<protein>
    <submittedName>
        <fullName evidence="2">Uncharacterized protein</fullName>
    </submittedName>
</protein>
<evidence type="ECO:0000313" key="3">
    <source>
        <dbReference type="EMBL" id="WVW82039.1"/>
    </source>
</evidence>
<dbReference type="AlphaFoldDB" id="A0A1B9GA54"/>
<reference evidence="2" key="1">
    <citation type="submission" date="2013-07" db="EMBL/GenBank/DDBJ databases">
        <title>The Genome Sequence of Cryptococcus bestiolae CBS10118.</title>
        <authorList>
            <consortium name="The Broad Institute Genome Sequencing Platform"/>
            <person name="Cuomo C."/>
            <person name="Litvintseva A."/>
            <person name="Chen Y."/>
            <person name="Heitman J."/>
            <person name="Sun S."/>
            <person name="Springer D."/>
            <person name="Dromer F."/>
            <person name="Young S.K."/>
            <person name="Zeng Q."/>
            <person name="Gargeya S."/>
            <person name="Fitzgerald M."/>
            <person name="Abouelleil A."/>
            <person name="Alvarado L."/>
            <person name="Berlin A.M."/>
            <person name="Chapman S.B."/>
            <person name="Dewar J."/>
            <person name="Goldberg J."/>
            <person name="Griggs A."/>
            <person name="Gujja S."/>
            <person name="Hansen M."/>
            <person name="Howarth C."/>
            <person name="Imamovic A."/>
            <person name="Larimer J."/>
            <person name="McCowan C."/>
            <person name="Murphy C."/>
            <person name="Pearson M."/>
            <person name="Priest M."/>
            <person name="Roberts A."/>
            <person name="Saif S."/>
            <person name="Shea T."/>
            <person name="Sykes S."/>
            <person name="Wortman J."/>
            <person name="Nusbaum C."/>
            <person name="Birren B."/>
        </authorList>
    </citation>
    <scope>NUCLEOTIDE SEQUENCE [LARGE SCALE GENOMIC DNA]</scope>
    <source>
        <strain evidence="2">CBS 10118</strain>
    </source>
</reference>
<reference evidence="2" key="3">
    <citation type="submission" date="2014-01" db="EMBL/GenBank/DDBJ databases">
        <title>Evolution of pathogenesis and genome organization in the Tremellales.</title>
        <authorList>
            <person name="Cuomo C."/>
            <person name="Litvintseva A."/>
            <person name="Heitman J."/>
            <person name="Chen Y."/>
            <person name="Sun S."/>
            <person name="Springer D."/>
            <person name="Dromer F."/>
            <person name="Young S."/>
            <person name="Zeng Q."/>
            <person name="Chapman S."/>
            <person name="Gujja S."/>
            <person name="Saif S."/>
            <person name="Birren B."/>
        </authorList>
    </citation>
    <scope>NUCLEOTIDE SEQUENCE</scope>
    <source>
        <strain evidence="2">CBS 10118</strain>
    </source>
</reference>
<accession>A0A1B9GA54</accession>
<gene>
    <name evidence="2" type="ORF">I302_02749</name>
    <name evidence="3" type="ORF">I302_104044</name>
</gene>
<dbReference type="VEuPathDB" id="FungiDB:I302_02749"/>
<dbReference type="Proteomes" id="UP000092730">
    <property type="component" value="Chromosome 2"/>
</dbReference>
<feature type="compositionally biased region" description="Polar residues" evidence="1">
    <location>
        <begin position="17"/>
        <end position="30"/>
    </location>
</feature>
<dbReference type="EMBL" id="CP144542">
    <property type="protein sequence ID" value="WVW82039.1"/>
    <property type="molecule type" value="Genomic_DNA"/>
</dbReference>
<feature type="compositionally biased region" description="Basic and acidic residues" evidence="1">
    <location>
        <begin position="34"/>
        <end position="45"/>
    </location>
</feature>
<evidence type="ECO:0000313" key="2">
    <source>
        <dbReference type="EMBL" id="OCF27899.1"/>
    </source>
</evidence>
<reference evidence="3" key="2">
    <citation type="submission" date="2013-07" db="EMBL/GenBank/DDBJ databases">
        <authorList>
            <consortium name="The Broad Institute Genome Sequencing Platform"/>
            <person name="Cuomo C."/>
            <person name="Litvintseva A."/>
            <person name="Chen Y."/>
            <person name="Heitman J."/>
            <person name="Sun S."/>
            <person name="Springer D."/>
            <person name="Dromer F."/>
            <person name="Young S.K."/>
            <person name="Zeng Q."/>
            <person name="Gargeya S."/>
            <person name="Fitzgerald M."/>
            <person name="Abouelleil A."/>
            <person name="Alvarado L."/>
            <person name="Berlin A.M."/>
            <person name="Chapman S.B."/>
            <person name="Dewar J."/>
            <person name="Goldberg J."/>
            <person name="Griggs A."/>
            <person name="Gujja S."/>
            <person name="Hansen M."/>
            <person name="Howarth C."/>
            <person name="Imamovic A."/>
            <person name="Larimer J."/>
            <person name="McCowan C."/>
            <person name="Murphy C."/>
            <person name="Pearson M."/>
            <person name="Priest M."/>
            <person name="Roberts A."/>
            <person name="Saif S."/>
            <person name="Shea T."/>
            <person name="Sykes S."/>
            <person name="Wortman J."/>
            <person name="Nusbaum C."/>
            <person name="Birren B."/>
        </authorList>
    </citation>
    <scope>NUCLEOTIDE SEQUENCE</scope>
    <source>
        <strain evidence="3">CBS 10118</strain>
    </source>
</reference>